<dbReference type="Proteomes" id="UP000269396">
    <property type="component" value="Unassembled WGS sequence"/>
</dbReference>
<dbReference type="EMBL" id="UZAL01000822">
    <property type="protein sequence ID" value="VDO73350.1"/>
    <property type="molecule type" value="Genomic_DNA"/>
</dbReference>
<keyword evidence="2" id="KW-1185">Reference proteome</keyword>
<protein>
    <submittedName>
        <fullName evidence="1">Uncharacterized protein</fullName>
    </submittedName>
</protein>
<evidence type="ECO:0000313" key="2">
    <source>
        <dbReference type="Proteomes" id="UP000269396"/>
    </source>
</evidence>
<reference evidence="1 2" key="1">
    <citation type="submission" date="2018-11" db="EMBL/GenBank/DDBJ databases">
        <authorList>
            <consortium name="Pathogen Informatics"/>
        </authorList>
    </citation>
    <scope>NUCLEOTIDE SEQUENCE [LARGE SCALE GENOMIC DNA]</scope>
    <source>
        <strain>Denwood</strain>
        <strain evidence="2">Zambia</strain>
    </source>
</reference>
<name>A0A183NFE3_9TREM</name>
<dbReference type="AlphaFoldDB" id="A0A183NFE3"/>
<proteinExistence type="predicted"/>
<organism evidence="1 2">
    <name type="scientific">Schistosoma mattheei</name>
    <dbReference type="NCBI Taxonomy" id="31246"/>
    <lineage>
        <taxon>Eukaryota</taxon>
        <taxon>Metazoa</taxon>
        <taxon>Spiralia</taxon>
        <taxon>Lophotrochozoa</taxon>
        <taxon>Platyhelminthes</taxon>
        <taxon>Trematoda</taxon>
        <taxon>Digenea</taxon>
        <taxon>Strigeidida</taxon>
        <taxon>Schistosomatoidea</taxon>
        <taxon>Schistosomatidae</taxon>
        <taxon>Schistosoma</taxon>
    </lineage>
</organism>
<accession>A0A183NFE3</accession>
<sequence>MCQFPLSEYQVESEWNVNFRTLLPSRLQPLPRQIILHGCFARHLTNTPKGFTDIHQCPLWIRLATDHGLAVSVAHAISSAASKVFASSQSPRRSERPPNLDTSFNESVDRSFLFFPYPTPGRWYLSLYPECYTAYETAIGQSLISIHTSCADYLDIILSHKDYN</sequence>
<gene>
    <name evidence="1" type="ORF">SMTD_LOCUS829</name>
</gene>
<evidence type="ECO:0000313" key="1">
    <source>
        <dbReference type="EMBL" id="VDO73350.1"/>
    </source>
</evidence>